<evidence type="ECO:0000256" key="8">
    <source>
        <dbReference type="ARBA" id="ARBA00023242"/>
    </source>
</evidence>
<protein>
    <submittedName>
        <fullName evidence="10">Uncharacterized protein</fullName>
    </submittedName>
</protein>
<feature type="compositionally biased region" description="Basic and acidic residues" evidence="9">
    <location>
        <begin position="54"/>
        <end position="64"/>
    </location>
</feature>
<accession>A0A1E3IZE9</accession>
<dbReference type="VEuPathDB" id="FungiDB:L203_00137"/>
<evidence type="ECO:0000313" key="11">
    <source>
        <dbReference type="Proteomes" id="UP000094043"/>
    </source>
</evidence>
<dbReference type="EMBL" id="CP143784">
    <property type="protein sequence ID" value="WVN85061.1"/>
    <property type="molecule type" value="Genomic_DNA"/>
</dbReference>
<dbReference type="AlphaFoldDB" id="A0A1E3IZE9"/>
<dbReference type="PANTHER" id="PTHR12415">
    <property type="entry name" value="TYROSYL-DNA PHOSPHODIESTERASE 1"/>
    <property type="match status" value="1"/>
</dbReference>
<dbReference type="Gene3D" id="3.30.870.10">
    <property type="entry name" value="Endonuclease Chain A"/>
    <property type="match status" value="2"/>
</dbReference>
<feature type="region of interest" description="Disordered" evidence="9">
    <location>
        <begin position="78"/>
        <end position="99"/>
    </location>
</feature>
<keyword evidence="3" id="KW-0540">Nuclease</keyword>
<dbReference type="GO" id="GO:0005634">
    <property type="term" value="C:nucleus"/>
    <property type="evidence" value="ECO:0007669"/>
    <property type="project" value="UniProtKB-SubCell"/>
</dbReference>
<evidence type="ECO:0000256" key="2">
    <source>
        <dbReference type="ARBA" id="ARBA00010205"/>
    </source>
</evidence>
<keyword evidence="6" id="KW-0269">Exonuclease</keyword>
<feature type="region of interest" description="Disordered" evidence="9">
    <location>
        <begin position="1"/>
        <end position="64"/>
    </location>
</feature>
<comment type="subcellular location">
    <subcellularLocation>
        <location evidence="1">Nucleus</location>
    </subcellularLocation>
</comment>
<dbReference type="OrthoDB" id="47785at2759"/>
<keyword evidence="4" id="KW-0227">DNA damage</keyword>
<dbReference type="GO" id="GO:0017005">
    <property type="term" value="F:3'-tyrosyl-DNA phosphodiesterase activity"/>
    <property type="evidence" value="ECO:0007669"/>
    <property type="project" value="TreeGrafter"/>
</dbReference>
<comment type="similarity">
    <text evidence="2">Belongs to the tyrosyl-DNA phosphodiesterase family.</text>
</comment>
<gene>
    <name evidence="10" type="ORF">L203_100203</name>
</gene>
<organism evidence="10 11">
    <name type="scientific">Cryptococcus depauperatus CBS 7841</name>
    <dbReference type="NCBI Taxonomy" id="1295531"/>
    <lineage>
        <taxon>Eukaryota</taxon>
        <taxon>Fungi</taxon>
        <taxon>Dikarya</taxon>
        <taxon>Basidiomycota</taxon>
        <taxon>Agaricomycotina</taxon>
        <taxon>Tremellomycetes</taxon>
        <taxon>Tremellales</taxon>
        <taxon>Cryptococcaceae</taxon>
        <taxon>Cryptococcus</taxon>
    </lineage>
</organism>
<dbReference type="CDD" id="cd09123">
    <property type="entry name" value="PLDc_Tdp1_2"/>
    <property type="match status" value="1"/>
</dbReference>
<dbReference type="PROSITE" id="PS50330">
    <property type="entry name" value="UIM"/>
    <property type="match status" value="1"/>
</dbReference>
<keyword evidence="5" id="KW-0378">Hydrolase</keyword>
<keyword evidence="7" id="KW-0234">DNA repair</keyword>
<evidence type="ECO:0000256" key="7">
    <source>
        <dbReference type="ARBA" id="ARBA00023204"/>
    </source>
</evidence>
<dbReference type="GO" id="GO:0003690">
    <property type="term" value="F:double-stranded DNA binding"/>
    <property type="evidence" value="ECO:0007669"/>
    <property type="project" value="TreeGrafter"/>
</dbReference>
<dbReference type="PANTHER" id="PTHR12415:SF0">
    <property type="entry name" value="TYROSYL-DNA PHOSPHODIESTERASE 1"/>
    <property type="match status" value="1"/>
</dbReference>
<evidence type="ECO:0000256" key="5">
    <source>
        <dbReference type="ARBA" id="ARBA00022801"/>
    </source>
</evidence>
<evidence type="ECO:0000256" key="4">
    <source>
        <dbReference type="ARBA" id="ARBA00022763"/>
    </source>
</evidence>
<feature type="compositionally biased region" description="Acidic residues" evidence="9">
    <location>
        <begin position="1"/>
        <end position="17"/>
    </location>
</feature>
<dbReference type="Proteomes" id="UP000094043">
    <property type="component" value="Chromosome 1"/>
</dbReference>
<feature type="region of interest" description="Disordered" evidence="9">
    <location>
        <begin position="157"/>
        <end position="183"/>
    </location>
</feature>
<keyword evidence="11" id="KW-1185">Reference proteome</keyword>
<feature type="compositionally biased region" description="Polar residues" evidence="9">
    <location>
        <begin position="157"/>
        <end position="179"/>
    </location>
</feature>
<proteinExistence type="inferred from homology"/>
<reference evidence="10" key="2">
    <citation type="journal article" date="2022" name="Elife">
        <title>Obligate sexual reproduction of a homothallic fungus closely related to the Cryptococcus pathogenic species complex.</title>
        <authorList>
            <person name="Passer A.R."/>
            <person name="Clancey S.A."/>
            <person name="Shea T."/>
            <person name="David-Palma M."/>
            <person name="Averette A.F."/>
            <person name="Boekhout T."/>
            <person name="Porcel B.M."/>
            <person name="Nowrousian M."/>
            <person name="Cuomo C.A."/>
            <person name="Sun S."/>
            <person name="Heitman J."/>
            <person name="Coelho M.A."/>
        </authorList>
    </citation>
    <scope>NUCLEOTIDE SEQUENCE</scope>
    <source>
        <strain evidence="10">CBS 7841</strain>
    </source>
</reference>
<dbReference type="Pfam" id="PF06087">
    <property type="entry name" value="Tyr-DNA_phospho"/>
    <property type="match status" value="1"/>
</dbReference>
<evidence type="ECO:0000313" key="10">
    <source>
        <dbReference type="EMBL" id="WVN85061.1"/>
    </source>
</evidence>
<evidence type="ECO:0000256" key="6">
    <source>
        <dbReference type="ARBA" id="ARBA00022839"/>
    </source>
</evidence>
<dbReference type="GO" id="GO:0006281">
    <property type="term" value="P:DNA repair"/>
    <property type="evidence" value="ECO:0007669"/>
    <property type="project" value="UniProtKB-KW"/>
</dbReference>
<reference evidence="10" key="3">
    <citation type="submission" date="2024-01" db="EMBL/GenBank/DDBJ databases">
        <authorList>
            <person name="Coelho M.A."/>
            <person name="David-Palma M."/>
            <person name="Shea T."/>
            <person name="Sun S."/>
            <person name="Cuomo C.A."/>
            <person name="Heitman J."/>
        </authorList>
    </citation>
    <scope>NUCLEOTIDE SEQUENCE</scope>
    <source>
        <strain evidence="10">CBS 7841</strain>
    </source>
</reference>
<evidence type="ECO:0000256" key="9">
    <source>
        <dbReference type="SAM" id="MobiDB-lite"/>
    </source>
</evidence>
<dbReference type="GO" id="GO:0004527">
    <property type="term" value="F:exonuclease activity"/>
    <property type="evidence" value="ECO:0007669"/>
    <property type="project" value="UniProtKB-KW"/>
</dbReference>
<name>A0A1E3IZE9_9TREE</name>
<dbReference type="InterPro" id="IPR003903">
    <property type="entry name" value="UIM_dom"/>
</dbReference>
<evidence type="ECO:0000256" key="3">
    <source>
        <dbReference type="ARBA" id="ARBA00022722"/>
    </source>
</evidence>
<keyword evidence="8" id="KW-0539">Nucleus</keyword>
<dbReference type="RefSeq" id="XP_066065762.1">
    <property type="nucleotide sequence ID" value="XM_066209665.1"/>
</dbReference>
<dbReference type="GO" id="GO:0003697">
    <property type="term" value="F:single-stranded DNA binding"/>
    <property type="evidence" value="ECO:0007669"/>
    <property type="project" value="TreeGrafter"/>
</dbReference>
<evidence type="ECO:0000256" key="1">
    <source>
        <dbReference type="ARBA" id="ARBA00004123"/>
    </source>
</evidence>
<dbReference type="InterPro" id="IPR010347">
    <property type="entry name" value="Tdp1"/>
</dbReference>
<sequence length="667" mass="74777">MGDEQDVWEVLESEDGDSNNSSSSRLVPINEEDDQLRRAIALSKAEASVPKHSKREETPEEERRMLAEAMEASLANVDSSLVSGTSSKKRKLSKGEPSSVVVEEAPAILRVGGEIFNRAQLEKERLKRQADRSKAMNGELGTVYQDKMAVTKLLQANASGPSSNQLRAHTSIPRTNPNDDNSKLPILHPFQREGQFPRDAAGEYYLDGEMRHTANKLVPASADPVFTPQQVIGKHSEISLIILSSFCIDDQWIEAANILPNPGIVPTVVIRPPPRDQRNLYNGKVESIRNGEVWCYPFMKDNWGTMHMKFFWIFYKTGRLRVCVLTANMVAYDWDSIENTVFTQDFLPLPSPVRELQDNVSEHDLPLQFRSLFALIRVGAALRHLSNSHARGSTLPFTGNNNFEDLKSYDWSRVKFRTLISISDQLKGVESISKYGMGRLGQILKDVGWKPKDDERVSLEYQGSSLGQYSQNWLNDFYSFASGKTLHSLVGASKPKTWPPVKVLFPSLKTVDNSVLKRDGGGTMFVGKGWNNNTKHLFYDSSSKRGGILMHSKIIVAIFDPENQSLGSSSESTSLGKRKLLVSENDDNQVGGWIYMGSHNFSPAAWGTLDLKKSPPSVHIRNFELGIVFPLDRKNVRAAADKIVPYVRPPRKYTAEDEPWNQNIHSE</sequence>
<dbReference type="KEGG" id="cdep:91084419"/>
<dbReference type="SUPFAM" id="SSF56024">
    <property type="entry name" value="Phospholipase D/nuclease"/>
    <property type="match status" value="2"/>
</dbReference>
<reference evidence="10" key="1">
    <citation type="submission" date="2016-06" db="EMBL/GenBank/DDBJ databases">
        <authorList>
            <person name="Cuomo C."/>
            <person name="Litvintseva A."/>
            <person name="Heitman J."/>
            <person name="Chen Y."/>
            <person name="Sun S."/>
            <person name="Springer D."/>
            <person name="Dromer F."/>
            <person name="Young S."/>
            <person name="Zeng Q."/>
            <person name="Chapman S."/>
            <person name="Gujja S."/>
            <person name="Saif S."/>
            <person name="Birren B."/>
        </authorList>
    </citation>
    <scope>NUCLEOTIDE SEQUENCE</scope>
    <source>
        <strain evidence="10">CBS 7841</strain>
    </source>
</reference>
<dbReference type="GeneID" id="91084419"/>